<dbReference type="GO" id="GO:0016787">
    <property type="term" value="F:hydrolase activity"/>
    <property type="evidence" value="ECO:0007669"/>
    <property type="project" value="InterPro"/>
</dbReference>
<reference evidence="3 4" key="1">
    <citation type="submission" date="2018-09" db="EMBL/GenBank/DDBJ databases">
        <title>Genome sequencing of strain 6GH32-13.</title>
        <authorList>
            <person name="Weon H.-Y."/>
            <person name="Heo J."/>
            <person name="Kwon S.-W."/>
        </authorList>
    </citation>
    <scope>NUCLEOTIDE SEQUENCE [LARGE SCALE GENOMIC DNA]</scope>
    <source>
        <strain evidence="3 4">5GH32-13</strain>
    </source>
</reference>
<feature type="signal peptide" evidence="1">
    <location>
        <begin position="1"/>
        <end position="19"/>
    </location>
</feature>
<keyword evidence="1" id="KW-0732">Signal</keyword>
<dbReference type="Gene3D" id="2.60.120.560">
    <property type="entry name" value="Exo-inulinase, domain 1"/>
    <property type="match status" value="1"/>
</dbReference>
<keyword evidence="4" id="KW-1185">Reference proteome</keyword>
<evidence type="ECO:0000259" key="2">
    <source>
        <dbReference type="Pfam" id="PF06439"/>
    </source>
</evidence>
<protein>
    <submittedName>
        <fullName evidence="3">DUF1080 domain-containing protein</fullName>
    </submittedName>
</protein>
<evidence type="ECO:0000313" key="3">
    <source>
        <dbReference type="EMBL" id="AXY78725.1"/>
    </source>
</evidence>
<feature type="chain" id="PRO_5017586819" evidence="1">
    <location>
        <begin position="20"/>
        <end position="234"/>
    </location>
</feature>
<evidence type="ECO:0000313" key="4">
    <source>
        <dbReference type="Proteomes" id="UP000263900"/>
    </source>
</evidence>
<evidence type="ECO:0000256" key="1">
    <source>
        <dbReference type="SAM" id="SignalP"/>
    </source>
</evidence>
<feature type="domain" description="3-keto-alpha-glucoside-1,2-lyase/3-keto-2-hydroxy-glucal hydratase" evidence="2">
    <location>
        <begin position="36"/>
        <end position="232"/>
    </location>
</feature>
<dbReference type="InterPro" id="IPR010496">
    <property type="entry name" value="AL/BT2_dom"/>
</dbReference>
<dbReference type="AlphaFoldDB" id="A0A3B7N3S9"/>
<accession>A0A3B7N3S9</accession>
<organism evidence="3 4">
    <name type="scientific">Paraflavitalea soli</name>
    <dbReference type="NCBI Taxonomy" id="2315862"/>
    <lineage>
        <taxon>Bacteria</taxon>
        <taxon>Pseudomonadati</taxon>
        <taxon>Bacteroidota</taxon>
        <taxon>Chitinophagia</taxon>
        <taxon>Chitinophagales</taxon>
        <taxon>Chitinophagaceae</taxon>
        <taxon>Paraflavitalea</taxon>
    </lineage>
</organism>
<proteinExistence type="predicted"/>
<sequence length="234" mass="26513">MIAACSTMALACIGFTAFAPFQTKDNTLTPAEKKAGWTLLFDGKTTNGWRPYRNQASEGWEVVDGQLHCKDGKLAHRSDFITREQYDNFELTFDWKIDKGFNSGVIYRVEEGNGATYETGPEYQLIDDEGYPEKLEDWQKSGSDYAMHPPSSVTAKPAGEYNQTKIIVNGAHVEHWLNGTKVVDFDLWTPEWVALKAKSKWKDVKLYGMIKKGHIALQDHGGGIWFKNIKLRKL</sequence>
<dbReference type="Proteomes" id="UP000263900">
    <property type="component" value="Chromosome"/>
</dbReference>
<dbReference type="EMBL" id="CP032157">
    <property type="protein sequence ID" value="AXY78725.1"/>
    <property type="molecule type" value="Genomic_DNA"/>
</dbReference>
<gene>
    <name evidence="3" type="ORF">D3H65_21955</name>
</gene>
<name>A0A3B7N3S9_9BACT</name>
<dbReference type="KEGG" id="pseg:D3H65_21955"/>
<dbReference type="OrthoDB" id="659240at2"/>
<dbReference type="Pfam" id="PF06439">
    <property type="entry name" value="3keto-disac_hyd"/>
    <property type="match status" value="1"/>
</dbReference>